<accession>A0A510UR84</accession>
<organism evidence="1 2">
    <name type="scientific">Aliivibrio fischeri</name>
    <name type="common">Vibrio fischeri</name>
    <dbReference type="NCBI Taxonomy" id="668"/>
    <lineage>
        <taxon>Bacteria</taxon>
        <taxon>Pseudomonadati</taxon>
        <taxon>Pseudomonadota</taxon>
        <taxon>Gammaproteobacteria</taxon>
        <taxon>Vibrionales</taxon>
        <taxon>Vibrionaceae</taxon>
        <taxon>Aliivibrio</taxon>
    </lineage>
</organism>
<dbReference type="RefSeq" id="WP_146865875.1">
    <property type="nucleotide sequence ID" value="NZ_BJTZ01000029.1"/>
</dbReference>
<dbReference type="AlphaFoldDB" id="A0A510UR84"/>
<dbReference type="EMBL" id="BJTZ01000029">
    <property type="protein sequence ID" value="GEK15375.1"/>
    <property type="molecule type" value="Genomic_DNA"/>
</dbReference>
<evidence type="ECO:0000313" key="1">
    <source>
        <dbReference type="EMBL" id="GEK15375.1"/>
    </source>
</evidence>
<evidence type="ECO:0000313" key="2">
    <source>
        <dbReference type="Proteomes" id="UP000321787"/>
    </source>
</evidence>
<name>A0A510UR84_ALIFS</name>
<sequence length="187" mass="21335">MVQITGSLAIKTVTGRYGDFNVAILDCELGKFSIRDAMLDEYNEGTYQGTFGIKRIFSGSYQTQHRFIIETRAELSGIWLNDYQEGKVPEESLESDPLAEERQAQAVISAQRQPLELPVDDMSELFGELWPLGAQIGDIVKLNPEVGRELMGRQLAYLKRLIGDERVWRFEPKAQHWTRIRLDEGVN</sequence>
<dbReference type="Pfam" id="PF11679">
    <property type="entry name" value="DUF3275"/>
    <property type="match status" value="1"/>
</dbReference>
<protein>
    <recommendedName>
        <fullName evidence="3">DUF3275 family protein</fullName>
    </recommendedName>
</protein>
<gene>
    <name evidence="1" type="ORF">AFI02nite_34110</name>
</gene>
<comment type="caution">
    <text evidence="1">The sequence shown here is derived from an EMBL/GenBank/DDBJ whole genome shotgun (WGS) entry which is preliminary data.</text>
</comment>
<proteinExistence type="predicted"/>
<dbReference type="Proteomes" id="UP000321787">
    <property type="component" value="Unassembled WGS sequence"/>
</dbReference>
<reference evidence="1 2" key="1">
    <citation type="submission" date="2019-07" db="EMBL/GenBank/DDBJ databases">
        <title>Whole genome shotgun sequence of Aliivibrio fischeri NBRC 101058.</title>
        <authorList>
            <person name="Hosoyama A."/>
            <person name="Uohara A."/>
            <person name="Ohji S."/>
            <person name="Ichikawa N."/>
        </authorList>
    </citation>
    <scope>NUCLEOTIDE SEQUENCE [LARGE SCALE GENOMIC DNA]</scope>
    <source>
        <strain evidence="1 2">NBRC 101058</strain>
    </source>
</reference>
<dbReference type="InterPro" id="IPR021693">
    <property type="entry name" value="DUF3275"/>
</dbReference>
<evidence type="ECO:0008006" key="3">
    <source>
        <dbReference type="Google" id="ProtNLM"/>
    </source>
</evidence>